<dbReference type="Proteomes" id="UP000094960">
    <property type="component" value="Chromosome"/>
</dbReference>
<evidence type="ECO:0000313" key="2">
    <source>
        <dbReference type="EMBL" id="AOR34648.1"/>
    </source>
</evidence>
<reference evidence="3" key="1">
    <citation type="submission" date="2016-09" db="EMBL/GenBank/DDBJ databases">
        <title>Streptomyces puniciscabiei strain:TW1S1 Genome sequencing and assembly.</title>
        <authorList>
            <person name="Kim M.-K."/>
            <person name="Kim S.B."/>
        </authorList>
    </citation>
    <scope>NUCLEOTIDE SEQUENCE [LARGE SCALE GENOMIC DNA]</scope>
    <source>
        <strain evidence="3">TW1S1</strain>
    </source>
</reference>
<keyword evidence="3" id="KW-1185">Reference proteome</keyword>
<gene>
    <name evidence="2" type="ORF">BFF78_29565</name>
</gene>
<evidence type="ECO:0000256" key="1">
    <source>
        <dbReference type="SAM" id="MobiDB-lite"/>
    </source>
</evidence>
<proteinExistence type="predicted"/>
<dbReference type="KEGG" id="spun:BFF78_29565"/>
<dbReference type="RefSeq" id="WP_069781194.1">
    <property type="nucleotide sequence ID" value="NZ_CP017248.1"/>
</dbReference>
<sequence>MTTTPVAEPLTVRAFLLGREDSDAGDALVGPLHGGGTARALLDGVRPLTAAADQAVERELAGVVDSFLGQDLFDVAAGGWRKHAALTAAARRTRETPGSEEVLALASHEVTSSHRPYVDVFLDGVKIGTLDVELTLVFRIAGLVAVVRDAHLVAVRSGDCVLEGRLGVQQITLAEREGKLDLPGVWHLHAPIPLLRDRPAPPPTPESHSPRPPQPPPPPPAAAPGRRRLHWNGWNGWRGRRGR</sequence>
<evidence type="ECO:0000313" key="3">
    <source>
        <dbReference type="Proteomes" id="UP000094960"/>
    </source>
</evidence>
<dbReference type="AlphaFoldDB" id="A0A1D7YGA0"/>
<accession>A0A1D7YGA0</accession>
<feature type="compositionally biased region" description="Pro residues" evidence="1">
    <location>
        <begin position="200"/>
        <end position="222"/>
    </location>
</feature>
<protein>
    <submittedName>
        <fullName evidence="2">Uncharacterized protein</fullName>
    </submittedName>
</protein>
<dbReference type="EMBL" id="CP017248">
    <property type="protein sequence ID" value="AOR34648.1"/>
    <property type="molecule type" value="Genomic_DNA"/>
</dbReference>
<name>A0A1D7YGA0_9ACTN</name>
<feature type="region of interest" description="Disordered" evidence="1">
    <location>
        <begin position="193"/>
        <end position="243"/>
    </location>
</feature>
<organism evidence="2 3">
    <name type="scientific">Streptomyces fodineus</name>
    <dbReference type="NCBI Taxonomy" id="1904616"/>
    <lineage>
        <taxon>Bacteria</taxon>
        <taxon>Bacillati</taxon>
        <taxon>Actinomycetota</taxon>
        <taxon>Actinomycetes</taxon>
        <taxon>Kitasatosporales</taxon>
        <taxon>Streptomycetaceae</taxon>
        <taxon>Streptomyces</taxon>
    </lineage>
</organism>